<dbReference type="AlphaFoldDB" id="A0A1X7KPZ6"/>
<keyword evidence="2" id="KW-0472">Membrane</keyword>
<accession>A0A1X7KPZ6</accession>
<name>A0A1X7KPZ6_9MICO</name>
<keyword evidence="2" id="KW-0812">Transmembrane</keyword>
<dbReference type="RefSeq" id="WP_176223365.1">
    <property type="nucleotide sequence ID" value="NZ_FXAY01000005.1"/>
</dbReference>
<feature type="transmembrane region" description="Helical" evidence="2">
    <location>
        <begin position="159"/>
        <end position="184"/>
    </location>
</feature>
<evidence type="ECO:0000256" key="1">
    <source>
        <dbReference type="SAM" id="MobiDB-lite"/>
    </source>
</evidence>
<dbReference type="STRING" id="150121.SAMN06296010_2762"/>
<proteinExistence type="predicted"/>
<gene>
    <name evidence="3" type="ORF">SAMN06296010_2762</name>
</gene>
<dbReference type="Proteomes" id="UP000193244">
    <property type="component" value="Unassembled WGS sequence"/>
</dbReference>
<feature type="compositionally biased region" description="Low complexity" evidence="1">
    <location>
        <begin position="20"/>
        <end position="81"/>
    </location>
</feature>
<feature type="transmembrane region" description="Helical" evidence="2">
    <location>
        <begin position="91"/>
        <end position="114"/>
    </location>
</feature>
<organism evidence="3 4">
    <name type="scientific">Agreia pratensis</name>
    <dbReference type="NCBI Taxonomy" id="150121"/>
    <lineage>
        <taxon>Bacteria</taxon>
        <taxon>Bacillati</taxon>
        <taxon>Actinomycetota</taxon>
        <taxon>Actinomycetes</taxon>
        <taxon>Micrococcales</taxon>
        <taxon>Microbacteriaceae</taxon>
        <taxon>Agreia</taxon>
    </lineage>
</organism>
<sequence>MTFEPPAMPQQPQPQPQQQPPAYQQPQQQQPSYAQPQPQQPSYAQPQPQHPGYGQQPQQGYAQPQSPQQQAYPGYGQQPQQSKPPRAKNTMGLVSAILGASSIVLGFIFSFIQLSIFGSGNPSLYAVVNGTQTVLNALLGLGAVILGVLGYLKGGPSKLLAIVGTTLGVSLLIGVLNGLLYSFAAPLFY</sequence>
<feature type="transmembrane region" description="Helical" evidence="2">
    <location>
        <begin position="134"/>
        <end position="152"/>
    </location>
</feature>
<feature type="region of interest" description="Disordered" evidence="1">
    <location>
        <begin position="1"/>
        <end position="87"/>
    </location>
</feature>
<evidence type="ECO:0000313" key="4">
    <source>
        <dbReference type="Proteomes" id="UP000193244"/>
    </source>
</evidence>
<evidence type="ECO:0008006" key="5">
    <source>
        <dbReference type="Google" id="ProtNLM"/>
    </source>
</evidence>
<evidence type="ECO:0000313" key="3">
    <source>
        <dbReference type="EMBL" id="SMG43317.1"/>
    </source>
</evidence>
<feature type="compositionally biased region" description="Pro residues" evidence="1">
    <location>
        <begin position="1"/>
        <end position="19"/>
    </location>
</feature>
<evidence type="ECO:0000256" key="2">
    <source>
        <dbReference type="SAM" id="Phobius"/>
    </source>
</evidence>
<dbReference type="EMBL" id="FXAY01000005">
    <property type="protein sequence ID" value="SMG43317.1"/>
    <property type="molecule type" value="Genomic_DNA"/>
</dbReference>
<keyword evidence="2" id="KW-1133">Transmembrane helix</keyword>
<reference evidence="4" key="1">
    <citation type="submission" date="2017-04" db="EMBL/GenBank/DDBJ databases">
        <authorList>
            <person name="Varghese N."/>
            <person name="Submissions S."/>
        </authorList>
    </citation>
    <scope>NUCLEOTIDE SEQUENCE [LARGE SCALE GENOMIC DNA]</scope>
    <source>
        <strain evidence="4">VKM Ac-2510</strain>
    </source>
</reference>
<keyword evidence="4" id="KW-1185">Reference proteome</keyword>
<protein>
    <recommendedName>
        <fullName evidence="5">DUF4064 domain-containing protein</fullName>
    </recommendedName>
</protein>